<dbReference type="GO" id="GO:0016787">
    <property type="term" value="F:hydrolase activity"/>
    <property type="evidence" value="ECO:0007669"/>
    <property type="project" value="UniProtKB-KW"/>
</dbReference>
<proteinExistence type="predicted"/>
<keyword evidence="1" id="KW-0378">Hydrolase</keyword>
<reference evidence="3" key="1">
    <citation type="submission" date="2018-05" db="EMBL/GenBank/DDBJ databases">
        <authorList>
            <person name="Lanie J.A."/>
            <person name="Ng W.-L."/>
            <person name="Kazmierczak K.M."/>
            <person name="Andrzejewski T.M."/>
            <person name="Davidsen T.M."/>
            <person name="Wayne K.J."/>
            <person name="Tettelin H."/>
            <person name="Glass J.I."/>
            <person name="Rusch D."/>
            <person name="Podicherti R."/>
            <person name="Tsui H.-C.T."/>
            <person name="Winkler M.E."/>
        </authorList>
    </citation>
    <scope>NUCLEOTIDE SEQUENCE</scope>
</reference>
<evidence type="ECO:0000313" key="3">
    <source>
        <dbReference type="EMBL" id="SVE03536.1"/>
    </source>
</evidence>
<dbReference type="InterPro" id="IPR029058">
    <property type="entry name" value="AB_hydrolase_fold"/>
</dbReference>
<dbReference type="PANTHER" id="PTHR48081:SF13">
    <property type="entry name" value="ALPHA_BETA HYDROLASE"/>
    <property type="match status" value="1"/>
</dbReference>
<evidence type="ECO:0000256" key="1">
    <source>
        <dbReference type="ARBA" id="ARBA00022801"/>
    </source>
</evidence>
<organism evidence="3">
    <name type="scientific">marine metagenome</name>
    <dbReference type="NCBI Taxonomy" id="408172"/>
    <lineage>
        <taxon>unclassified sequences</taxon>
        <taxon>metagenomes</taxon>
        <taxon>ecological metagenomes</taxon>
    </lineage>
</organism>
<dbReference type="InterPro" id="IPR049492">
    <property type="entry name" value="BD-FAE-like_dom"/>
</dbReference>
<dbReference type="PANTHER" id="PTHR48081">
    <property type="entry name" value="AB HYDROLASE SUPERFAMILY PROTEIN C4A8.06C"/>
    <property type="match status" value="1"/>
</dbReference>
<dbReference type="Gene3D" id="3.40.50.1820">
    <property type="entry name" value="alpha/beta hydrolase"/>
    <property type="match status" value="1"/>
</dbReference>
<feature type="domain" description="BD-FAE-like" evidence="2">
    <location>
        <begin position="3"/>
        <end position="150"/>
    </location>
</feature>
<dbReference type="EMBL" id="UINC01189717">
    <property type="protein sequence ID" value="SVE03536.1"/>
    <property type="molecule type" value="Genomic_DNA"/>
</dbReference>
<accession>A0A383A6N0</accession>
<dbReference type="Pfam" id="PF20434">
    <property type="entry name" value="BD-FAE"/>
    <property type="match status" value="1"/>
</dbReference>
<dbReference type="AlphaFoldDB" id="A0A383A6N0"/>
<sequence>FALSIEYRLVTCTPAPACYQDVLCAIRWVHAHAAEYQLDRERIYLTGMSAGGHLVSLAATLGAGPFIPTGGWEDQPCDFRAAISVSGAYDLLKLDWACGWITPGVPWDQARRLGSPIEHITAQTWPMLIFHSDDDGSIPVDQAERMVAALAENEVHHRYLHYADRGHIGLTEDFVVEESLNFIRQIEGGA</sequence>
<dbReference type="InterPro" id="IPR050300">
    <property type="entry name" value="GDXG_lipolytic_enzyme"/>
</dbReference>
<name>A0A383A6N0_9ZZZZ</name>
<evidence type="ECO:0000259" key="2">
    <source>
        <dbReference type="Pfam" id="PF20434"/>
    </source>
</evidence>
<protein>
    <recommendedName>
        <fullName evidence="2">BD-FAE-like domain-containing protein</fullName>
    </recommendedName>
</protein>
<gene>
    <name evidence="3" type="ORF">METZ01_LOCUS456390</name>
</gene>
<dbReference type="SUPFAM" id="SSF53474">
    <property type="entry name" value="alpha/beta-Hydrolases"/>
    <property type="match status" value="1"/>
</dbReference>
<feature type="non-terminal residue" evidence="3">
    <location>
        <position position="1"/>
    </location>
</feature>